<evidence type="ECO:0000313" key="6">
    <source>
        <dbReference type="Proteomes" id="UP000001919"/>
    </source>
</evidence>
<dbReference type="Gene3D" id="1.10.260.40">
    <property type="entry name" value="lambda repressor-like DNA-binding domains"/>
    <property type="match status" value="1"/>
</dbReference>
<dbReference type="InterPro" id="IPR000843">
    <property type="entry name" value="HTH_LacI"/>
</dbReference>
<gene>
    <name evidence="5" type="ordered locus">Bfae_27690</name>
</gene>
<name>C7MH87_BRAFD</name>
<keyword evidence="2" id="KW-0238">DNA-binding</keyword>
<keyword evidence="3" id="KW-0804">Transcription</keyword>
<dbReference type="PANTHER" id="PTHR30146:SF138">
    <property type="entry name" value="TRANSCRIPTIONAL REGULATORY PROTEIN"/>
    <property type="match status" value="1"/>
</dbReference>
<dbReference type="Pfam" id="PF00356">
    <property type="entry name" value="LacI"/>
    <property type="match status" value="1"/>
</dbReference>
<keyword evidence="1" id="KW-0805">Transcription regulation</keyword>
<dbReference type="STRING" id="446465.Bfae_27690"/>
<sequence length="361" mass="37849">MKSPARRDVTIADVARRAGVSRAQTARALGSYGAVSEAVLSRVVAAADELGYRANALARSVSTGKSHSVGVVVGDIENPFFGLSVRGISDALRGAGYDVVLMNTGESHEVEVEAVRALDGKRVDGFVVAPALASAYPHLEALVEAGRPLVLYDRDVPGLAAPSVLVDVEDAVQELTLALLGAGHRRIGFVSTLRTRGEGWTDEQPISHTPVGRRINGVVRTLRDAGAQVDPSAIRLGARGAEDVRRHVRELVTGDAPVTALIASDALIATAALEELRSLGLTVPEDVSIAMFDDPPWAGLVSPPLTVVSQPVLDAGVAAARLLLEAMSGAATELVEPGRADRALRARLVMRESVGPARERD</sequence>
<evidence type="ECO:0000313" key="5">
    <source>
        <dbReference type="EMBL" id="ACU86535.1"/>
    </source>
</evidence>
<dbReference type="GO" id="GO:0000976">
    <property type="term" value="F:transcription cis-regulatory region binding"/>
    <property type="evidence" value="ECO:0007669"/>
    <property type="project" value="TreeGrafter"/>
</dbReference>
<dbReference type="CDD" id="cd06267">
    <property type="entry name" value="PBP1_LacI_sugar_binding-like"/>
    <property type="match status" value="1"/>
</dbReference>
<dbReference type="EMBL" id="CP001643">
    <property type="protein sequence ID" value="ACU86535.1"/>
    <property type="molecule type" value="Genomic_DNA"/>
</dbReference>
<accession>C7MH87</accession>
<organism evidence="5 6">
    <name type="scientific">Brachybacterium faecium (strain ATCC 43885 / DSM 4810 / JCM 11609 / LMG 19847 / NBRC 14762 / NCIMB 9860 / 6-10)</name>
    <dbReference type="NCBI Taxonomy" id="446465"/>
    <lineage>
        <taxon>Bacteria</taxon>
        <taxon>Bacillati</taxon>
        <taxon>Actinomycetota</taxon>
        <taxon>Actinomycetes</taxon>
        <taxon>Micrococcales</taxon>
        <taxon>Dermabacteraceae</taxon>
        <taxon>Brachybacterium</taxon>
    </lineage>
</organism>
<dbReference type="Proteomes" id="UP000001919">
    <property type="component" value="Chromosome"/>
</dbReference>
<dbReference type="Pfam" id="PF13377">
    <property type="entry name" value="Peripla_BP_3"/>
    <property type="match status" value="1"/>
</dbReference>
<dbReference type="CDD" id="cd01392">
    <property type="entry name" value="HTH_LacI"/>
    <property type="match status" value="1"/>
</dbReference>
<feature type="domain" description="HTH lacI-type" evidence="4">
    <location>
        <begin position="9"/>
        <end position="63"/>
    </location>
</feature>
<evidence type="ECO:0000259" key="4">
    <source>
        <dbReference type="PROSITE" id="PS50932"/>
    </source>
</evidence>
<dbReference type="PROSITE" id="PS50932">
    <property type="entry name" value="HTH_LACI_2"/>
    <property type="match status" value="1"/>
</dbReference>
<reference evidence="5 6" key="1">
    <citation type="journal article" date="2009" name="Stand. Genomic Sci.">
        <title>Complete genome sequence of Brachybacterium faecium type strain (Schefferle 6-10).</title>
        <authorList>
            <person name="Lapidus A."/>
            <person name="Pukall R."/>
            <person name="Labuttii K."/>
            <person name="Copeland A."/>
            <person name="Del Rio T.G."/>
            <person name="Nolan M."/>
            <person name="Chen F."/>
            <person name="Lucas S."/>
            <person name="Tice H."/>
            <person name="Cheng J.F."/>
            <person name="Bruce D."/>
            <person name="Goodwin L."/>
            <person name="Pitluck S."/>
            <person name="Rohde M."/>
            <person name="Goker M."/>
            <person name="Pati A."/>
            <person name="Ivanova N."/>
            <person name="Mavrommatis K."/>
            <person name="Chen A."/>
            <person name="Palaniappan K."/>
            <person name="D'haeseleer P."/>
            <person name="Chain P."/>
            <person name="Bristow J."/>
            <person name="Eisen J.A."/>
            <person name="Markowitz V."/>
            <person name="Hugenholtz P."/>
            <person name="Kyrpides N.C."/>
            <person name="Klenk H.P."/>
        </authorList>
    </citation>
    <scope>NUCLEOTIDE SEQUENCE [LARGE SCALE GENOMIC DNA]</scope>
    <source>
        <strain evidence="6">ATCC 43885 / DSM 4810 / JCM 11609 / LMG 19847 / NBRC 14762 / NCIMB 9860 / 6-10</strain>
    </source>
</reference>
<evidence type="ECO:0000256" key="2">
    <source>
        <dbReference type="ARBA" id="ARBA00023125"/>
    </source>
</evidence>
<dbReference type="InterPro" id="IPR028082">
    <property type="entry name" value="Peripla_BP_I"/>
</dbReference>
<dbReference type="GO" id="GO:0003700">
    <property type="term" value="F:DNA-binding transcription factor activity"/>
    <property type="evidence" value="ECO:0007669"/>
    <property type="project" value="TreeGrafter"/>
</dbReference>
<dbReference type="PANTHER" id="PTHR30146">
    <property type="entry name" value="LACI-RELATED TRANSCRIPTIONAL REPRESSOR"/>
    <property type="match status" value="1"/>
</dbReference>
<dbReference type="SMART" id="SM00354">
    <property type="entry name" value="HTH_LACI"/>
    <property type="match status" value="1"/>
</dbReference>
<keyword evidence="6" id="KW-1185">Reference proteome</keyword>
<dbReference type="SUPFAM" id="SSF53822">
    <property type="entry name" value="Periplasmic binding protein-like I"/>
    <property type="match status" value="1"/>
</dbReference>
<evidence type="ECO:0000256" key="3">
    <source>
        <dbReference type="ARBA" id="ARBA00023163"/>
    </source>
</evidence>
<dbReference type="eggNOG" id="COG1609">
    <property type="taxonomic scope" value="Bacteria"/>
</dbReference>
<dbReference type="InterPro" id="IPR010982">
    <property type="entry name" value="Lambda_DNA-bd_dom_sf"/>
</dbReference>
<protein>
    <submittedName>
        <fullName evidence="5">Transcriptional regulator</fullName>
    </submittedName>
</protein>
<dbReference type="Gene3D" id="3.40.50.2300">
    <property type="match status" value="2"/>
</dbReference>
<dbReference type="KEGG" id="bfa:Bfae_27690"/>
<dbReference type="HOGENOM" id="CLU_037628_6_0_11"/>
<dbReference type="SUPFAM" id="SSF47413">
    <property type="entry name" value="lambda repressor-like DNA-binding domains"/>
    <property type="match status" value="1"/>
</dbReference>
<dbReference type="AlphaFoldDB" id="C7MH87"/>
<dbReference type="InterPro" id="IPR046335">
    <property type="entry name" value="LacI/GalR-like_sensor"/>
</dbReference>
<proteinExistence type="predicted"/>
<dbReference type="OrthoDB" id="37081at2"/>
<evidence type="ECO:0000256" key="1">
    <source>
        <dbReference type="ARBA" id="ARBA00023015"/>
    </source>
</evidence>